<dbReference type="InterPro" id="IPR026590">
    <property type="entry name" value="Ssirtuin_cat_dom"/>
</dbReference>
<gene>
    <name evidence="6" type="ORF">GCM10010439_68600</name>
</gene>
<protein>
    <recommendedName>
        <fullName evidence="1">protein acetyllysine N-acetyltransferase</fullName>
        <ecNumber evidence="1">2.3.1.286</ecNumber>
    </recommendedName>
</protein>
<feature type="binding site" evidence="4">
    <location>
        <position position="125"/>
    </location>
    <ligand>
        <name>Zn(2+)</name>
        <dbReference type="ChEBI" id="CHEBI:29105"/>
    </ligand>
</feature>
<evidence type="ECO:0000256" key="2">
    <source>
        <dbReference type="ARBA" id="ARBA00022679"/>
    </source>
</evidence>
<dbReference type="PANTHER" id="PTHR11085:SF4">
    <property type="entry name" value="NAD-DEPENDENT PROTEIN DEACYLASE"/>
    <property type="match status" value="1"/>
</dbReference>
<accession>A0ABN3URJ2</accession>
<sequence>MWWARDVRRATVFTGAGISTDSGVPDYRGPQGIWTKDPSLADLFTYDNFRADAEVRLRFWQVFAGRQGEVEPNAAHRALAELEASGKALRVITQNVDGLHQKAGSTPRKVVELHGSLATATCLSCGERTPAAEAIARLPEEPVCACGGVLKPSVVMFGEYLDQDVLSLARNIAAASELFLAVGSSLQVEPAASLCALAVENGAGLVIVNRDPTPYDDLATALVREPIGTALPRICEALAP</sequence>
<dbReference type="Proteomes" id="UP001501842">
    <property type="component" value="Unassembled WGS sequence"/>
</dbReference>
<evidence type="ECO:0000256" key="3">
    <source>
        <dbReference type="ARBA" id="ARBA00023027"/>
    </source>
</evidence>
<dbReference type="Pfam" id="PF02146">
    <property type="entry name" value="SIR2"/>
    <property type="match status" value="1"/>
</dbReference>
<comment type="caution">
    <text evidence="6">The sequence shown here is derived from an EMBL/GenBank/DDBJ whole genome shotgun (WGS) entry which is preliminary data.</text>
</comment>
<keyword evidence="2" id="KW-0808">Transferase</keyword>
<evidence type="ECO:0000313" key="6">
    <source>
        <dbReference type="EMBL" id="GAA2737649.1"/>
    </source>
</evidence>
<keyword evidence="4" id="KW-0479">Metal-binding</keyword>
<dbReference type="CDD" id="cd01407">
    <property type="entry name" value="SIR2-fam"/>
    <property type="match status" value="1"/>
</dbReference>
<evidence type="ECO:0000256" key="4">
    <source>
        <dbReference type="PROSITE-ProRule" id="PRU00236"/>
    </source>
</evidence>
<dbReference type="PROSITE" id="PS50305">
    <property type="entry name" value="SIRTUIN"/>
    <property type="match status" value="1"/>
</dbReference>
<dbReference type="InterPro" id="IPR029035">
    <property type="entry name" value="DHS-like_NAD/FAD-binding_dom"/>
</dbReference>
<keyword evidence="3" id="KW-0520">NAD</keyword>
<dbReference type="EC" id="2.3.1.286" evidence="1"/>
<proteinExistence type="predicted"/>
<dbReference type="Gene3D" id="3.30.1600.10">
    <property type="entry name" value="SIR2/SIRT2 'Small Domain"/>
    <property type="match status" value="1"/>
</dbReference>
<dbReference type="SUPFAM" id="SSF52467">
    <property type="entry name" value="DHS-like NAD/FAD-binding domain"/>
    <property type="match status" value="1"/>
</dbReference>
<feature type="binding site" evidence="4">
    <location>
        <position position="146"/>
    </location>
    <ligand>
        <name>Zn(2+)</name>
        <dbReference type="ChEBI" id="CHEBI:29105"/>
    </ligand>
</feature>
<keyword evidence="4" id="KW-0862">Zinc</keyword>
<dbReference type="EMBL" id="BAAATZ010000035">
    <property type="protein sequence ID" value="GAA2737649.1"/>
    <property type="molecule type" value="Genomic_DNA"/>
</dbReference>
<feature type="binding site" evidence="4">
    <location>
        <position position="122"/>
    </location>
    <ligand>
        <name>Zn(2+)</name>
        <dbReference type="ChEBI" id="CHEBI:29105"/>
    </ligand>
</feature>
<name>A0ABN3URJ2_9ACTN</name>
<evidence type="ECO:0000256" key="1">
    <source>
        <dbReference type="ARBA" id="ARBA00012928"/>
    </source>
</evidence>
<dbReference type="InterPro" id="IPR026591">
    <property type="entry name" value="Sirtuin_cat_small_dom_sf"/>
</dbReference>
<organism evidence="6 7">
    <name type="scientific">Actinocorallia aurantiaca</name>
    <dbReference type="NCBI Taxonomy" id="46204"/>
    <lineage>
        <taxon>Bacteria</taxon>
        <taxon>Bacillati</taxon>
        <taxon>Actinomycetota</taxon>
        <taxon>Actinomycetes</taxon>
        <taxon>Streptosporangiales</taxon>
        <taxon>Thermomonosporaceae</taxon>
        <taxon>Actinocorallia</taxon>
    </lineage>
</organism>
<keyword evidence="7" id="KW-1185">Reference proteome</keyword>
<dbReference type="InterPro" id="IPR003000">
    <property type="entry name" value="Sirtuin"/>
</dbReference>
<dbReference type="PANTHER" id="PTHR11085">
    <property type="entry name" value="NAD-DEPENDENT PROTEIN DEACYLASE SIRTUIN-5, MITOCHONDRIAL-RELATED"/>
    <property type="match status" value="1"/>
</dbReference>
<dbReference type="InterPro" id="IPR050134">
    <property type="entry name" value="NAD-dep_sirtuin_deacylases"/>
</dbReference>
<dbReference type="NCBIfam" id="NF001753">
    <property type="entry name" value="PRK00481.1-3"/>
    <property type="match status" value="1"/>
</dbReference>
<evidence type="ECO:0000259" key="5">
    <source>
        <dbReference type="PROSITE" id="PS50305"/>
    </source>
</evidence>
<evidence type="ECO:0000313" key="7">
    <source>
        <dbReference type="Proteomes" id="UP001501842"/>
    </source>
</evidence>
<dbReference type="Gene3D" id="3.40.50.1220">
    <property type="entry name" value="TPP-binding domain"/>
    <property type="match status" value="1"/>
</dbReference>
<feature type="binding site" evidence="4">
    <location>
        <position position="144"/>
    </location>
    <ligand>
        <name>Zn(2+)</name>
        <dbReference type="ChEBI" id="CHEBI:29105"/>
    </ligand>
</feature>
<reference evidence="6 7" key="1">
    <citation type="journal article" date="2019" name="Int. J. Syst. Evol. Microbiol.">
        <title>The Global Catalogue of Microorganisms (GCM) 10K type strain sequencing project: providing services to taxonomists for standard genome sequencing and annotation.</title>
        <authorList>
            <consortium name="The Broad Institute Genomics Platform"/>
            <consortium name="The Broad Institute Genome Sequencing Center for Infectious Disease"/>
            <person name="Wu L."/>
            <person name="Ma J."/>
        </authorList>
    </citation>
    <scope>NUCLEOTIDE SEQUENCE [LARGE SCALE GENOMIC DNA]</scope>
    <source>
        <strain evidence="6 7">JCM 8201</strain>
    </source>
</reference>
<feature type="domain" description="Deacetylase sirtuin-type" evidence="5">
    <location>
        <begin position="1"/>
        <end position="240"/>
    </location>
</feature>
<feature type="active site" description="Proton acceptor" evidence="4">
    <location>
        <position position="114"/>
    </location>
</feature>